<protein>
    <submittedName>
        <fullName evidence="1">Uncharacterized protein</fullName>
    </submittedName>
</protein>
<dbReference type="EMBL" id="MU274968">
    <property type="protein sequence ID" value="KAI0083400.1"/>
    <property type="molecule type" value="Genomic_DNA"/>
</dbReference>
<name>A0ACB8TN73_9APHY</name>
<sequence length="357" mass="41278">MSSTFLLCQKDPLNSQVMFFLLEEVITPDINTPEDARVYQMTEEERAERDARVERSWVKEDRRDKERESFPVMRTPSPLLARRILEAEEELSGVRERPGEKTTHTADNGQKEILLSVMGALSMLSPNTLNCFNAYIQSISSKPSFTVPDAAGSSSTGLPDSESKTKTGSSLVKTSDQEDLVMNEEDDFFVENLKAPESILALLRVCCHVPLTVCISEFLRKISVNETNKYVKIQNSSMEKLSLLDITQWDNERSISIEDWHEAWRNYIKTMRPLDRQGKITTLFKNHYKYLQRQKEINTTLEMILEFDIEIHQIFFMSKRTHFIVSSPAYETKFQMICSDVVEQKISQDLKKQCEPY</sequence>
<gene>
    <name evidence="1" type="ORF">BDY19DRAFT_910627</name>
</gene>
<organism evidence="1 2">
    <name type="scientific">Irpex rosettiformis</name>
    <dbReference type="NCBI Taxonomy" id="378272"/>
    <lineage>
        <taxon>Eukaryota</taxon>
        <taxon>Fungi</taxon>
        <taxon>Dikarya</taxon>
        <taxon>Basidiomycota</taxon>
        <taxon>Agaricomycotina</taxon>
        <taxon>Agaricomycetes</taxon>
        <taxon>Polyporales</taxon>
        <taxon>Irpicaceae</taxon>
        <taxon>Irpex</taxon>
    </lineage>
</organism>
<accession>A0ACB8TN73</accession>
<keyword evidence="2" id="KW-1185">Reference proteome</keyword>
<proteinExistence type="predicted"/>
<evidence type="ECO:0000313" key="1">
    <source>
        <dbReference type="EMBL" id="KAI0083400.1"/>
    </source>
</evidence>
<comment type="caution">
    <text evidence="1">The sequence shown here is derived from an EMBL/GenBank/DDBJ whole genome shotgun (WGS) entry which is preliminary data.</text>
</comment>
<evidence type="ECO:0000313" key="2">
    <source>
        <dbReference type="Proteomes" id="UP001055072"/>
    </source>
</evidence>
<dbReference type="Proteomes" id="UP001055072">
    <property type="component" value="Unassembled WGS sequence"/>
</dbReference>
<reference evidence="1" key="1">
    <citation type="journal article" date="2021" name="Environ. Microbiol.">
        <title>Gene family expansions and transcriptome signatures uncover fungal adaptations to wood decay.</title>
        <authorList>
            <person name="Hage H."/>
            <person name="Miyauchi S."/>
            <person name="Viragh M."/>
            <person name="Drula E."/>
            <person name="Min B."/>
            <person name="Chaduli D."/>
            <person name="Navarro D."/>
            <person name="Favel A."/>
            <person name="Norest M."/>
            <person name="Lesage-Meessen L."/>
            <person name="Balint B."/>
            <person name="Merenyi Z."/>
            <person name="de Eugenio L."/>
            <person name="Morin E."/>
            <person name="Martinez A.T."/>
            <person name="Baldrian P."/>
            <person name="Stursova M."/>
            <person name="Martinez M.J."/>
            <person name="Novotny C."/>
            <person name="Magnuson J.K."/>
            <person name="Spatafora J.W."/>
            <person name="Maurice S."/>
            <person name="Pangilinan J."/>
            <person name="Andreopoulos W."/>
            <person name="LaButti K."/>
            <person name="Hundley H."/>
            <person name="Na H."/>
            <person name="Kuo A."/>
            <person name="Barry K."/>
            <person name="Lipzen A."/>
            <person name="Henrissat B."/>
            <person name="Riley R."/>
            <person name="Ahrendt S."/>
            <person name="Nagy L.G."/>
            <person name="Grigoriev I.V."/>
            <person name="Martin F."/>
            <person name="Rosso M.N."/>
        </authorList>
    </citation>
    <scope>NUCLEOTIDE SEQUENCE</scope>
    <source>
        <strain evidence="1">CBS 384.51</strain>
    </source>
</reference>